<organism evidence="1 2">
    <name type="scientific">Pedobacter cryophilus</name>
    <dbReference type="NCBI Taxonomy" id="2571271"/>
    <lineage>
        <taxon>Bacteria</taxon>
        <taxon>Pseudomonadati</taxon>
        <taxon>Bacteroidota</taxon>
        <taxon>Sphingobacteriia</taxon>
        <taxon>Sphingobacteriales</taxon>
        <taxon>Sphingobacteriaceae</taxon>
        <taxon>Pedobacter</taxon>
    </lineage>
</organism>
<dbReference type="Pfam" id="PF13376">
    <property type="entry name" value="OmdA"/>
    <property type="match status" value="1"/>
</dbReference>
<dbReference type="InterPro" id="IPR015018">
    <property type="entry name" value="DUF1905"/>
</dbReference>
<comment type="caution">
    <text evidence="1">The sequence shown here is derived from an EMBL/GenBank/DDBJ whole genome shotgun (WGS) entry which is preliminary data.</text>
</comment>
<dbReference type="OrthoDB" id="680797at2"/>
<reference evidence="1 2" key="1">
    <citation type="submission" date="2019-04" db="EMBL/GenBank/DDBJ databases">
        <title>Pedobacter sp. AR-3-17 sp. nov., isolated from Arctic soil.</title>
        <authorList>
            <person name="Dahal R.H."/>
            <person name="Kim D.-U."/>
        </authorList>
    </citation>
    <scope>NUCLEOTIDE SEQUENCE [LARGE SCALE GENOMIC DNA]</scope>
    <source>
        <strain evidence="1 2">AR-3-17</strain>
    </source>
</reference>
<dbReference type="Pfam" id="PF08922">
    <property type="entry name" value="DUF1905"/>
    <property type="match status" value="1"/>
</dbReference>
<gene>
    <name evidence="1" type="ORF">FA046_10605</name>
</gene>
<keyword evidence="2" id="KW-1185">Reference proteome</keyword>
<accession>A0A4U1C137</accession>
<dbReference type="Proteomes" id="UP000308181">
    <property type="component" value="Unassembled WGS sequence"/>
</dbReference>
<sequence length="168" mass="19083">MIYYTAIIQQFGTKGEKTGWTYVDIPAPIAQEIKANCKVSFRVKGKIDEVSINGIALTPMGEGDFILALKKELLKKLGKYKGAMVKLELAEDVDFKFEIPEDLLQCFDDVEHTLEQFLSQPKSHQNYFIKWINEAKTEATRVKRLSLTVNAMIEKLNYGEMIRASKGS</sequence>
<dbReference type="RefSeq" id="WP_136826375.1">
    <property type="nucleotide sequence ID" value="NZ_SWBP01000003.1"/>
</dbReference>
<evidence type="ECO:0000313" key="1">
    <source>
        <dbReference type="EMBL" id="TKB97800.1"/>
    </source>
</evidence>
<dbReference type="SUPFAM" id="SSF141694">
    <property type="entry name" value="AF2212/PG0164-like"/>
    <property type="match status" value="1"/>
</dbReference>
<name>A0A4U1C137_9SPHI</name>
<dbReference type="Gene3D" id="2.40.30.100">
    <property type="entry name" value="AF2212/PG0164-like"/>
    <property type="match status" value="1"/>
</dbReference>
<evidence type="ECO:0000313" key="2">
    <source>
        <dbReference type="Proteomes" id="UP000308181"/>
    </source>
</evidence>
<proteinExistence type="predicted"/>
<protein>
    <submittedName>
        <fullName evidence="1">DUF1905 domain-containing protein</fullName>
    </submittedName>
</protein>
<dbReference type="EMBL" id="SWBP01000003">
    <property type="protein sequence ID" value="TKB97800.1"/>
    <property type="molecule type" value="Genomic_DNA"/>
</dbReference>
<dbReference type="AlphaFoldDB" id="A0A4U1C137"/>
<dbReference type="InterPro" id="IPR037079">
    <property type="entry name" value="AF2212/PG0164-like_sf"/>
</dbReference>